<comment type="caution">
    <text evidence="9">The sequence shown here is derived from an EMBL/GenBank/DDBJ whole genome shotgun (WGS) entry which is preliminary data.</text>
</comment>
<evidence type="ECO:0000256" key="3">
    <source>
        <dbReference type="ARBA" id="ARBA00022692"/>
    </source>
</evidence>
<feature type="transmembrane region" description="Helical" evidence="7">
    <location>
        <begin position="153"/>
        <end position="172"/>
    </location>
</feature>
<feature type="transmembrane region" description="Helical" evidence="7">
    <location>
        <begin position="319"/>
        <end position="338"/>
    </location>
</feature>
<feature type="transmembrane region" description="Helical" evidence="7">
    <location>
        <begin position="179"/>
        <end position="198"/>
    </location>
</feature>
<evidence type="ECO:0000256" key="4">
    <source>
        <dbReference type="ARBA" id="ARBA00022989"/>
    </source>
</evidence>
<reference evidence="9 10" key="1">
    <citation type="submission" date="2021-03" db="EMBL/GenBank/DDBJ databases">
        <title>Sequencing the genomes of 1000 actinobacteria strains.</title>
        <authorList>
            <person name="Klenk H.-P."/>
        </authorList>
    </citation>
    <scope>NUCLEOTIDE SEQUENCE [LARGE SCALE GENOMIC DNA]</scope>
    <source>
        <strain evidence="9 10">DSM 46670</strain>
    </source>
</reference>
<sequence>MTSTESPAQPTGTGRVRARIGPLLVVGGVLAVVVAAGLFGLLSDRYIEGIPNPGAFTAYGMITLRVLAEVSSVLVIGSLLFAAFMTPPQKSGVLAADGYAAVRTAGWAAIVWCVCALLSIPFTTADTFGRPVGQLFDIQTLVDLAPNSEPTNTWLLTATIAFLVAVGTRLVLTWGWTTALFFLAVGGLLPLGVSGHSSSGGQHDLATNSLLLHLIAAALWVGGLVALLAHGRRKGAHLGLAASRFSKVALACWIVMAASGVINALVRLPVADLFSTNYGLLALAKVVALLTLGVFGYFQRERGVKTVVATGSGRALVKLAGLEVLIMMITIGIAAALARTPPPQQSVTEPDNVEVRIGYALDGAPTFLKMLVDWRFDLIYGTLAIALAVLYLLGVRRLRARGDAWPVGRTIAWLSGCAVILLATSSGIGRYSPAMFSIHMISHMMLNMLAPILLVLGGAVTLALRALPAASKDNPPGPREWLVAFVHSPVARVLTHPVVALLLFVGSYYVLYFSGLFDNALDLHWAHLAMNAHFLLAGYVFYWPVIGIDPAPRRLPPVGKLAMVFASMPFHAFFGVVLMGMQQIIGDRFYRSLSLPWVSDALYDQRLGGGIAWAAGEVPLLVVVVALLVQWARQDEKEARRRDRRADSDGEAELAAYNAMLGQMNGKTNAGPESTRKPD</sequence>
<dbReference type="PANTHER" id="PTHR34820">
    <property type="entry name" value="INNER MEMBRANE PROTEIN YEBZ"/>
    <property type="match status" value="1"/>
</dbReference>
<evidence type="ECO:0000313" key="9">
    <source>
        <dbReference type="EMBL" id="MBP2319835.1"/>
    </source>
</evidence>
<name>A0ABS4T6S3_9PSEU</name>
<feature type="transmembrane region" description="Helical" evidence="7">
    <location>
        <begin position="489"/>
        <end position="511"/>
    </location>
</feature>
<dbReference type="PANTHER" id="PTHR34820:SF4">
    <property type="entry name" value="INNER MEMBRANE PROTEIN YEBZ"/>
    <property type="match status" value="1"/>
</dbReference>
<feature type="transmembrane region" description="Helical" evidence="7">
    <location>
        <begin position="210"/>
        <end position="228"/>
    </location>
</feature>
<evidence type="ECO:0000259" key="8">
    <source>
        <dbReference type="Pfam" id="PF05425"/>
    </source>
</evidence>
<comment type="subcellular location">
    <subcellularLocation>
        <location evidence="1">Cell membrane</location>
        <topology evidence="1">Multi-pass membrane protein</topology>
    </subcellularLocation>
</comment>
<evidence type="ECO:0000256" key="6">
    <source>
        <dbReference type="SAM" id="MobiDB-lite"/>
    </source>
</evidence>
<evidence type="ECO:0000313" key="10">
    <source>
        <dbReference type="Proteomes" id="UP001519332"/>
    </source>
</evidence>
<organism evidence="9 10">
    <name type="scientific">Kibdelosporangium banguiense</name>
    <dbReference type="NCBI Taxonomy" id="1365924"/>
    <lineage>
        <taxon>Bacteria</taxon>
        <taxon>Bacillati</taxon>
        <taxon>Actinomycetota</taxon>
        <taxon>Actinomycetes</taxon>
        <taxon>Pseudonocardiales</taxon>
        <taxon>Pseudonocardiaceae</taxon>
        <taxon>Kibdelosporangium</taxon>
    </lineage>
</organism>
<evidence type="ECO:0000256" key="5">
    <source>
        <dbReference type="ARBA" id="ARBA00023136"/>
    </source>
</evidence>
<dbReference type="Proteomes" id="UP001519332">
    <property type="component" value="Unassembled WGS sequence"/>
</dbReference>
<keyword evidence="4 7" id="KW-1133">Transmembrane helix</keyword>
<dbReference type="InterPro" id="IPR019108">
    <property type="entry name" value="Caa3_assmbl_CtaG-rel"/>
</dbReference>
<keyword evidence="5 7" id="KW-0472">Membrane</keyword>
<feature type="transmembrane region" description="Helical" evidence="7">
    <location>
        <begin position="563"/>
        <end position="585"/>
    </location>
</feature>
<dbReference type="Pfam" id="PF05425">
    <property type="entry name" value="CopD"/>
    <property type="match status" value="1"/>
</dbReference>
<keyword evidence="10" id="KW-1185">Reference proteome</keyword>
<feature type="transmembrane region" description="Helical" evidence="7">
    <location>
        <begin position="105"/>
        <end position="122"/>
    </location>
</feature>
<evidence type="ECO:0000256" key="7">
    <source>
        <dbReference type="SAM" id="Phobius"/>
    </source>
</evidence>
<feature type="transmembrane region" description="Helical" evidence="7">
    <location>
        <begin position="378"/>
        <end position="395"/>
    </location>
</feature>
<gene>
    <name evidence="9" type="ORF">JOF56_000220</name>
</gene>
<feature type="region of interest" description="Disordered" evidence="6">
    <location>
        <begin position="660"/>
        <end position="679"/>
    </location>
</feature>
<dbReference type="RefSeq" id="WP_307854862.1">
    <property type="nucleotide sequence ID" value="NZ_JAGINW010000001.1"/>
</dbReference>
<dbReference type="InterPro" id="IPR008457">
    <property type="entry name" value="Cu-R_CopD_dom"/>
</dbReference>
<feature type="transmembrane region" description="Helical" evidence="7">
    <location>
        <begin position="20"/>
        <end position="42"/>
    </location>
</feature>
<dbReference type="Pfam" id="PF09678">
    <property type="entry name" value="Caa3_CtaG"/>
    <property type="match status" value="1"/>
</dbReference>
<dbReference type="EMBL" id="JAGINW010000001">
    <property type="protein sequence ID" value="MBP2319835.1"/>
    <property type="molecule type" value="Genomic_DNA"/>
</dbReference>
<keyword evidence="2" id="KW-1003">Cell membrane</keyword>
<proteinExistence type="predicted"/>
<feature type="transmembrane region" description="Helical" evidence="7">
    <location>
        <begin position="278"/>
        <end position="298"/>
    </location>
</feature>
<evidence type="ECO:0000256" key="2">
    <source>
        <dbReference type="ARBA" id="ARBA00022475"/>
    </source>
</evidence>
<feature type="transmembrane region" description="Helical" evidence="7">
    <location>
        <begin position="611"/>
        <end position="632"/>
    </location>
</feature>
<protein>
    <submittedName>
        <fullName evidence="9">Copper resistance protein D</fullName>
    </submittedName>
</protein>
<keyword evidence="3 7" id="KW-0812">Transmembrane</keyword>
<accession>A0ABS4T6S3</accession>
<dbReference type="InterPro" id="IPR032694">
    <property type="entry name" value="CopC/D"/>
</dbReference>
<evidence type="ECO:0000256" key="1">
    <source>
        <dbReference type="ARBA" id="ARBA00004651"/>
    </source>
</evidence>
<feature type="transmembrane region" description="Helical" evidence="7">
    <location>
        <begin position="407"/>
        <end position="428"/>
    </location>
</feature>
<feature type="transmembrane region" description="Helical" evidence="7">
    <location>
        <begin position="523"/>
        <end position="542"/>
    </location>
</feature>
<feature type="transmembrane region" description="Helical" evidence="7">
    <location>
        <begin position="62"/>
        <end position="84"/>
    </location>
</feature>
<feature type="transmembrane region" description="Helical" evidence="7">
    <location>
        <begin position="248"/>
        <end position="266"/>
    </location>
</feature>
<feature type="domain" description="Copper resistance protein D" evidence="8">
    <location>
        <begin position="241"/>
        <end position="337"/>
    </location>
</feature>
<feature type="transmembrane region" description="Helical" evidence="7">
    <location>
        <begin position="448"/>
        <end position="468"/>
    </location>
</feature>